<proteinExistence type="predicted"/>
<evidence type="ECO:0000313" key="1">
    <source>
        <dbReference type="EMBL" id="QFS50462.1"/>
    </source>
</evidence>
<protein>
    <submittedName>
        <fullName evidence="1">Uncharacterized protein</fullName>
    </submittedName>
</protein>
<sequence>MKTIENIAKNNSSNLSSRLLDIELRNPIFFSIYVLLNITKIFQIESGSLQLKPTP</sequence>
<dbReference type="AlphaFoldDB" id="A0A5P8WD29"/>
<reference evidence="1 2" key="1">
    <citation type="submission" date="2019-10" db="EMBL/GenBank/DDBJ databases">
        <title>Genomic and transcriptomic insights into the perfect genentic adaptation of a filamentous nitrogen-fixing cyanobacterium to rice fields.</title>
        <authorList>
            <person name="Chen Z."/>
        </authorList>
    </citation>
    <scope>NUCLEOTIDE SEQUENCE [LARGE SCALE GENOMIC DNA]</scope>
    <source>
        <strain evidence="1">CCNUC1</strain>
    </source>
</reference>
<accession>A0A5P8WD29</accession>
<dbReference type="Proteomes" id="UP000326678">
    <property type="component" value="Chromosome Gxm2"/>
</dbReference>
<gene>
    <name evidence="1" type="ORF">GXM_07956</name>
</gene>
<dbReference type="EMBL" id="CP045227">
    <property type="protein sequence ID" value="QFS50462.1"/>
    <property type="molecule type" value="Genomic_DNA"/>
</dbReference>
<name>A0A5P8WD29_9NOSO</name>
<evidence type="ECO:0000313" key="2">
    <source>
        <dbReference type="Proteomes" id="UP000326678"/>
    </source>
</evidence>
<organism evidence="1 2">
    <name type="scientific">Nostoc sphaeroides CCNUC1</name>
    <dbReference type="NCBI Taxonomy" id="2653204"/>
    <lineage>
        <taxon>Bacteria</taxon>
        <taxon>Bacillati</taxon>
        <taxon>Cyanobacteriota</taxon>
        <taxon>Cyanophyceae</taxon>
        <taxon>Nostocales</taxon>
        <taxon>Nostocaceae</taxon>
        <taxon>Nostoc</taxon>
    </lineage>
</organism>
<keyword evidence="2" id="KW-1185">Reference proteome</keyword>
<dbReference type="KEGG" id="nsh:GXM_07956"/>